<dbReference type="InterPro" id="IPR036097">
    <property type="entry name" value="HisK_dim/P_sf"/>
</dbReference>
<evidence type="ECO:0000259" key="9">
    <source>
        <dbReference type="PROSITE" id="PS50109"/>
    </source>
</evidence>
<evidence type="ECO:0000256" key="5">
    <source>
        <dbReference type="ARBA" id="ARBA00022777"/>
    </source>
</evidence>
<feature type="transmembrane region" description="Helical" evidence="7">
    <location>
        <begin position="392"/>
        <end position="415"/>
    </location>
</feature>
<dbReference type="EC" id="2.7.13.3" evidence="2"/>
<dbReference type="EMBL" id="SSTI01000002">
    <property type="protein sequence ID" value="THG41442.1"/>
    <property type="molecule type" value="Genomic_DNA"/>
</dbReference>
<dbReference type="InterPro" id="IPR011006">
    <property type="entry name" value="CheY-like_superfamily"/>
</dbReference>
<evidence type="ECO:0000256" key="2">
    <source>
        <dbReference type="ARBA" id="ARBA00012438"/>
    </source>
</evidence>
<dbReference type="Gene3D" id="1.10.287.130">
    <property type="match status" value="1"/>
</dbReference>
<dbReference type="InterPro" id="IPR005467">
    <property type="entry name" value="His_kinase_dom"/>
</dbReference>
<evidence type="ECO:0000259" key="10">
    <source>
        <dbReference type="PROSITE" id="PS50110"/>
    </source>
</evidence>
<sequence>MARRLLGQILASILSLLLADTALAAPPRDAKFDVMIAGIKAEILTDPANAVDQASVALNYAQRAKSPHMEATARWLRGEARSRIIQYQTAEQDLAAARTLVERTAPRSQLNADILLSEGGVLYATGQLGRALDDLRRAHDMFRELGDTRGRAKALIMLAVVHSIGRDHATALRYFDQALEVYRADPGLSVSIHNGRGLALKELGRFRQAEAEFAKALSYATQMKSKVVYAQILTNVADVRLDRGDEAGADQAIAEGLALTRQTGVSSYHPSFVVLAADSAFRRGQLGEAEQLISQRFAGTDLTATLSPDRQAHDVAYKIYSKAGRSDLALQHLAALKRLDDLATETARSNSAAIAAARFDFANQELRIAQLKAADLQKTVAFERARAQTQQWITVGVGATTLLIIGLLAFGLITIRRSRNALARTNIALGKALTAKTEFLATTSHEIRTPLNGILGMTQVMLADERLDAPTRDRLSVVQGAGITMRALVDDILDVAKIETGKMTLEEAPTDIRRVLEEAGQLWVGPARDKKLTFDLAIADAPQWALVDGMRLRQIIFNLLSNAVKFTPAGSVRVEAAVHGDRWRLTVADTGIGIAPDKHEIIFEPFRQADTGTTRQFGGTGLGLSICRNLSRAMGGDVTVSSEEGKGATFTLELPYQPAAPAEEASPQPAGEGVLVIDRNPITRAMFKALLEPRGGAVAFAASASEAIEILCDRQPAIVLIDHATLQAVENAAAAVEEIAAAAPHARISLLGPTMAEEEQSALAESGVSQFIVKPIAKDNLVNALFGAEQNATGLVSEAA</sequence>
<dbReference type="InterPro" id="IPR001789">
    <property type="entry name" value="Sig_transdc_resp-reg_receiver"/>
</dbReference>
<dbReference type="Pfam" id="PF00512">
    <property type="entry name" value="HisKA"/>
    <property type="match status" value="1"/>
</dbReference>
<keyword evidence="7" id="KW-1133">Transmembrane helix</keyword>
<dbReference type="InterPro" id="IPR003661">
    <property type="entry name" value="HisK_dim/P_dom"/>
</dbReference>
<keyword evidence="12" id="KW-1185">Reference proteome</keyword>
<dbReference type="SMART" id="SM00388">
    <property type="entry name" value="HisKA"/>
    <property type="match status" value="1"/>
</dbReference>
<dbReference type="PRINTS" id="PR00344">
    <property type="entry name" value="BCTRLSENSOR"/>
</dbReference>
<keyword evidence="7" id="KW-0472">Membrane</keyword>
<evidence type="ECO:0000256" key="8">
    <source>
        <dbReference type="SAM" id="SignalP"/>
    </source>
</evidence>
<dbReference type="SUPFAM" id="SSF48452">
    <property type="entry name" value="TPR-like"/>
    <property type="match status" value="1"/>
</dbReference>
<comment type="catalytic activity">
    <reaction evidence="1">
        <text>ATP + protein L-histidine = ADP + protein N-phospho-L-histidine.</text>
        <dbReference type="EC" id="2.7.13.3"/>
    </reaction>
</comment>
<dbReference type="CDD" id="cd00082">
    <property type="entry name" value="HisKA"/>
    <property type="match status" value="1"/>
</dbReference>
<dbReference type="SUPFAM" id="SSF55874">
    <property type="entry name" value="ATPase domain of HSP90 chaperone/DNA topoisomerase II/histidine kinase"/>
    <property type="match status" value="1"/>
</dbReference>
<keyword evidence="5" id="KW-0418">Kinase</keyword>
<dbReference type="CDD" id="cd16922">
    <property type="entry name" value="HATPase_EvgS-ArcB-TorS-like"/>
    <property type="match status" value="1"/>
</dbReference>
<dbReference type="Pfam" id="PF00072">
    <property type="entry name" value="Response_reg"/>
    <property type="match status" value="1"/>
</dbReference>
<dbReference type="InterPro" id="IPR004358">
    <property type="entry name" value="Sig_transdc_His_kin-like_C"/>
</dbReference>
<proteinExistence type="predicted"/>
<keyword evidence="8" id="KW-0732">Signal</keyword>
<feature type="modified residue" description="4-aspartylphosphate" evidence="6">
    <location>
        <position position="722"/>
    </location>
</feature>
<gene>
    <name evidence="11" type="ORF">E5988_02640</name>
</gene>
<dbReference type="InterPro" id="IPR011990">
    <property type="entry name" value="TPR-like_helical_dom_sf"/>
</dbReference>
<feature type="domain" description="Response regulatory" evidence="10">
    <location>
        <begin position="673"/>
        <end position="789"/>
    </location>
</feature>
<dbReference type="InterPro" id="IPR003594">
    <property type="entry name" value="HATPase_dom"/>
</dbReference>
<dbReference type="PANTHER" id="PTHR43047">
    <property type="entry name" value="TWO-COMPONENT HISTIDINE PROTEIN KINASE"/>
    <property type="match status" value="1"/>
</dbReference>
<dbReference type="PANTHER" id="PTHR43047:SF64">
    <property type="entry name" value="HISTIDINE KINASE CONTAINING CHEY-HOMOLOGOUS RECEIVER DOMAIN AND PAS DOMAIN-RELATED"/>
    <property type="match status" value="1"/>
</dbReference>
<dbReference type="SUPFAM" id="SSF47384">
    <property type="entry name" value="Homodimeric domain of signal transducing histidine kinase"/>
    <property type="match status" value="1"/>
</dbReference>
<keyword evidence="3 6" id="KW-0597">Phosphoprotein</keyword>
<feature type="signal peptide" evidence="8">
    <location>
        <begin position="1"/>
        <end position="24"/>
    </location>
</feature>
<dbReference type="Gene3D" id="3.40.50.2300">
    <property type="match status" value="1"/>
</dbReference>
<evidence type="ECO:0000256" key="6">
    <source>
        <dbReference type="PROSITE-ProRule" id="PRU00169"/>
    </source>
</evidence>
<dbReference type="Pfam" id="PF13424">
    <property type="entry name" value="TPR_12"/>
    <property type="match status" value="1"/>
</dbReference>
<dbReference type="PROSITE" id="PS50109">
    <property type="entry name" value="HIS_KIN"/>
    <property type="match status" value="1"/>
</dbReference>
<name>A0ABY2QK11_9SPHN</name>
<dbReference type="Gene3D" id="1.25.40.10">
    <property type="entry name" value="Tetratricopeptide repeat domain"/>
    <property type="match status" value="2"/>
</dbReference>
<keyword evidence="4" id="KW-0808">Transferase</keyword>
<dbReference type="InterPro" id="IPR036890">
    <property type="entry name" value="HATPase_C_sf"/>
</dbReference>
<feature type="chain" id="PRO_5046760538" description="histidine kinase" evidence="8">
    <location>
        <begin position="25"/>
        <end position="800"/>
    </location>
</feature>
<dbReference type="Pfam" id="PF02518">
    <property type="entry name" value="HATPase_c"/>
    <property type="match status" value="1"/>
</dbReference>
<dbReference type="PROSITE" id="PS50110">
    <property type="entry name" value="RESPONSE_REGULATORY"/>
    <property type="match status" value="1"/>
</dbReference>
<dbReference type="Proteomes" id="UP000308038">
    <property type="component" value="Unassembled WGS sequence"/>
</dbReference>
<comment type="caution">
    <text evidence="11">The sequence shown here is derived from an EMBL/GenBank/DDBJ whole genome shotgun (WGS) entry which is preliminary data.</text>
</comment>
<accession>A0ABY2QK11</accession>
<feature type="domain" description="Histidine kinase" evidence="9">
    <location>
        <begin position="442"/>
        <end position="658"/>
    </location>
</feature>
<dbReference type="SMART" id="SM00028">
    <property type="entry name" value="TPR"/>
    <property type="match status" value="3"/>
</dbReference>
<dbReference type="RefSeq" id="WP_136450657.1">
    <property type="nucleotide sequence ID" value="NZ_SSTI01000002.1"/>
</dbReference>
<dbReference type="Gene3D" id="3.30.565.10">
    <property type="entry name" value="Histidine kinase-like ATPase, C-terminal domain"/>
    <property type="match status" value="1"/>
</dbReference>
<evidence type="ECO:0000256" key="1">
    <source>
        <dbReference type="ARBA" id="ARBA00000085"/>
    </source>
</evidence>
<evidence type="ECO:0000256" key="7">
    <source>
        <dbReference type="SAM" id="Phobius"/>
    </source>
</evidence>
<reference evidence="11 12" key="1">
    <citation type="submission" date="2019-04" db="EMBL/GenBank/DDBJ databases">
        <title>Microbes associate with the intestines of laboratory mice.</title>
        <authorList>
            <person name="Navarre W."/>
            <person name="Wong E."/>
            <person name="Huang K.C."/>
            <person name="Tropini C."/>
            <person name="Ng K."/>
            <person name="Yu B."/>
        </authorList>
    </citation>
    <scope>NUCLEOTIDE SEQUENCE [LARGE SCALE GENOMIC DNA]</scope>
    <source>
        <strain evidence="11 12">NM83_B4-11</strain>
    </source>
</reference>
<evidence type="ECO:0000256" key="3">
    <source>
        <dbReference type="ARBA" id="ARBA00022553"/>
    </source>
</evidence>
<protein>
    <recommendedName>
        <fullName evidence="2">histidine kinase</fullName>
        <ecNumber evidence="2">2.7.13.3</ecNumber>
    </recommendedName>
</protein>
<organism evidence="11 12">
    <name type="scientific">Sphingomonas olei</name>
    <dbReference type="NCBI Taxonomy" id="1886787"/>
    <lineage>
        <taxon>Bacteria</taxon>
        <taxon>Pseudomonadati</taxon>
        <taxon>Pseudomonadota</taxon>
        <taxon>Alphaproteobacteria</taxon>
        <taxon>Sphingomonadales</taxon>
        <taxon>Sphingomonadaceae</taxon>
        <taxon>Sphingomonas</taxon>
    </lineage>
</organism>
<evidence type="ECO:0000313" key="11">
    <source>
        <dbReference type="EMBL" id="THG41442.1"/>
    </source>
</evidence>
<dbReference type="InterPro" id="IPR019734">
    <property type="entry name" value="TPR_rpt"/>
</dbReference>
<dbReference type="SUPFAM" id="SSF52172">
    <property type="entry name" value="CheY-like"/>
    <property type="match status" value="1"/>
</dbReference>
<keyword evidence="7" id="KW-0812">Transmembrane</keyword>
<dbReference type="SMART" id="SM00387">
    <property type="entry name" value="HATPase_c"/>
    <property type="match status" value="1"/>
</dbReference>
<evidence type="ECO:0000256" key="4">
    <source>
        <dbReference type="ARBA" id="ARBA00022679"/>
    </source>
</evidence>
<evidence type="ECO:0000313" key="12">
    <source>
        <dbReference type="Proteomes" id="UP000308038"/>
    </source>
</evidence>